<comment type="similarity">
    <text evidence="1">Belongs to the short-chain dehydrogenases/reductases (SDR) family.</text>
</comment>
<dbReference type="PANTHER" id="PTHR43639:SF1">
    <property type="entry name" value="SHORT-CHAIN DEHYDROGENASE_REDUCTASE FAMILY PROTEIN"/>
    <property type="match status" value="1"/>
</dbReference>
<protein>
    <submittedName>
        <fullName evidence="3">SDR family oxidoreductase</fullName>
        <ecNumber evidence="3">1.-.-.-</ecNumber>
    </submittedName>
</protein>
<dbReference type="PANTHER" id="PTHR43639">
    <property type="entry name" value="OXIDOREDUCTASE, SHORT-CHAIN DEHYDROGENASE/REDUCTASE FAMILY (AFU_ORTHOLOGUE AFUA_5G02870)"/>
    <property type="match status" value="1"/>
</dbReference>
<dbReference type="PROSITE" id="PS00061">
    <property type="entry name" value="ADH_SHORT"/>
    <property type="match status" value="1"/>
</dbReference>
<dbReference type="SUPFAM" id="SSF51735">
    <property type="entry name" value="NAD(P)-binding Rossmann-fold domains"/>
    <property type="match status" value="1"/>
</dbReference>
<keyword evidence="2 3" id="KW-0560">Oxidoreductase</keyword>
<dbReference type="RefSeq" id="WP_093719745.1">
    <property type="nucleotide sequence ID" value="NZ_JASJUS010000015.1"/>
</dbReference>
<dbReference type="InterPro" id="IPR002347">
    <property type="entry name" value="SDR_fam"/>
</dbReference>
<dbReference type="Gene3D" id="3.40.50.720">
    <property type="entry name" value="NAD(P)-binding Rossmann-like Domain"/>
    <property type="match status" value="1"/>
</dbReference>
<proteinExistence type="inferred from homology"/>
<comment type="caution">
    <text evidence="3">The sequence shown here is derived from an EMBL/GenBank/DDBJ whole genome shotgun (WGS) entry which is preliminary data.</text>
</comment>
<gene>
    <name evidence="3" type="ORF">QNN03_17685</name>
</gene>
<sequence>MSTQRVALVTGSTSGIGAATAKTLAAAGYRVAVNSRNSPNEGKELADSLPGAIYVRGDIAVEEQAARIVGTVVERLGRLDLLVNNAGATRLIPHADLEAASPAVWREILDVNVVGTWQTSVAAMPHLRADGGGAIVNISSVAGVKPTGSSIPYAVSKAAVNHMTRLLANVAGPEVRVNAVAPGLIDTPWTADFTGPREAVTAGAPLRRIGTPEDVAQAVLTLAEATYSTGVVLLVDGGVHNL</sequence>
<reference evidence="3 4" key="1">
    <citation type="submission" date="2023-05" db="EMBL/GenBank/DDBJ databases">
        <title>Streptomyces fuscus sp. nov., a brown-black pigment producing actinomyces isolated from dry sand of Sea duck farm.</title>
        <authorList>
            <person name="Xie J."/>
            <person name="Shen N."/>
        </authorList>
    </citation>
    <scope>NUCLEOTIDE SEQUENCE [LARGE SCALE GENOMIC DNA]</scope>
    <source>
        <strain evidence="3 4">GXMU-J15</strain>
    </source>
</reference>
<organism evidence="3 4">
    <name type="scientific">Streptomyces fuscus</name>
    <dbReference type="NCBI Taxonomy" id="3048495"/>
    <lineage>
        <taxon>Bacteria</taxon>
        <taxon>Bacillati</taxon>
        <taxon>Actinomycetota</taxon>
        <taxon>Actinomycetes</taxon>
        <taxon>Kitasatosporales</taxon>
        <taxon>Streptomycetaceae</taxon>
        <taxon>Streptomyces</taxon>
    </lineage>
</organism>
<dbReference type="Pfam" id="PF13561">
    <property type="entry name" value="adh_short_C2"/>
    <property type="match status" value="1"/>
</dbReference>
<dbReference type="EC" id="1.-.-.-" evidence="3"/>
<evidence type="ECO:0000313" key="3">
    <source>
        <dbReference type="EMBL" id="MDL2078268.1"/>
    </source>
</evidence>
<keyword evidence="4" id="KW-1185">Reference proteome</keyword>
<evidence type="ECO:0000313" key="4">
    <source>
        <dbReference type="Proteomes" id="UP001241926"/>
    </source>
</evidence>
<dbReference type="CDD" id="cd05233">
    <property type="entry name" value="SDR_c"/>
    <property type="match status" value="1"/>
</dbReference>
<dbReference type="PRINTS" id="PR00081">
    <property type="entry name" value="GDHRDH"/>
</dbReference>
<dbReference type="Proteomes" id="UP001241926">
    <property type="component" value="Unassembled WGS sequence"/>
</dbReference>
<dbReference type="InterPro" id="IPR036291">
    <property type="entry name" value="NAD(P)-bd_dom_sf"/>
</dbReference>
<evidence type="ECO:0000256" key="2">
    <source>
        <dbReference type="ARBA" id="ARBA00023002"/>
    </source>
</evidence>
<name>A0ABT7J3W3_9ACTN</name>
<dbReference type="EMBL" id="JASJUS010000015">
    <property type="protein sequence ID" value="MDL2078268.1"/>
    <property type="molecule type" value="Genomic_DNA"/>
</dbReference>
<dbReference type="InterPro" id="IPR020904">
    <property type="entry name" value="Sc_DH/Rdtase_CS"/>
</dbReference>
<evidence type="ECO:0000256" key="1">
    <source>
        <dbReference type="ARBA" id="ARBA00006484"/>
    </source>
</evidence>
<accession>A0ABT7J3W3</accession>
<dbReference type="PRINTS" id="PR00080">
    <property type="entry name" value="SDRFAMILY"/>
</dbReference>
<dbReference type="GO" id="GO:0016491">
    <property type="term" value="F:oxidoreductase activity"/>
    <property type="evidence" value="ECO:0007669"/>
    <property type="project" value="UniProtKB-KW"/>
</dbReference>